<dbReference type="Gene3D" id="1.20.920.10">
    <property type="entry name" value="Bromodomain-like"/>
    <property type="match status" value="2"/>
</dbReference>
<keyword evidence="5 8" id="KW-0103">Bromodomain</keyword>
<keyword evidence="12" id="KW-1185">Reference proteome</keyword>
<sequence>MPPKRKVTLTLGSSKKKQRTSDTLSPTAAGGAGAGAGTEKTQVEHDLQQEEAVDSADDNIIPDYYSSLIDFYTHVINTATNLKDPETNEVISGPFLKLPPKKLYADYYQLIENPISLNEIRQATIVKHRNKDIINSLSVNTLQDFKNLWIQMSKNASTYNDPDSLIVNDANSITNYAVKEIENYSKYLENLTEKESKKSKLNKSRSKSKSNNLDDNINNSINETEYSLKKDLTPEPKENIQLTKEESEIQKAIDDYDDSNDDYSSEILKVLRHLLTFKVSHHKNSIPLSRVLLDLPNKDEPDTKEFYNIVTEPMCFNMISEKLDDGKYSGGTLGYKNFINDVNLIFDNILDVFEDGPYFKAATGLSKAFTKRLEKFENLIKDKKRQAVTQTKGSSEKEKSRKKSRSVPVKKQIIDNDDEFNDGIDDDDDDDNNNNNNNDNDKNNDEENDLKNNNIEGEENFDEGTDIENKPTIDIPTFVRKHDIEKAKTIEEIDDITAFIKRFTICSITNLNNLANNWKSLINSNIPVVTTSKNNSNNSSNQPISVFENIIVEPAGNTTLGGSTYSLQLPGSAIIGHEIACIIHLQNKIVDDKYISELRVNGETINGIPMSILYDESAGDDGIFCAGKYSLRLGYGLNYFEFTLKVPFPLTGKQKDENLEKYEKEDQETIEQRIVEEVKEKEENSNSDYLKEQSKEKAEVQQEKKENVGKEDDEEENAEKHKDSEPIQEQNQKQGDDKREHLERGSKPQEFVENIKIWLNITR</sequence>
<dbReference type="PANTHER" id="PTHR16062">
    <property type="entry name" value="SWI/SNF-RELATED"/>
    <property type="match status" value="1"/>
</dbReference>
<protein>
    <recommendedName>
        <fullName evidence="10">Bromo domain-containing protein</fullName>
    </recommendedName>
</protein>
<comment type="subcellular location">
    <subcellularLocation>
        <location evidence="1">Nucleus</location>
    </subcellularLocation>
</comment>
<keyword evidence="6" id="KW-0804">Transcription</keyword>
<evidence type="ECO:0000313" key="11">
    <source>
        <dbReference type="EMBL" id="KAG0688911.1"/>
    </source>
</evidence>
<keyword evidence="2" id="KW-0677">Repeat</keyword>
<keyword evidence="4" id="KW-0805">Transcription regulation</keyword>
<evidence type="ECO:0000256" key="5">
    <source>
        <dbReference type="ARBA" id="ARBA00023117"/>
    </source>
</evidence>
<feature type="region of interest" description="Disordered" evidence="9">
    <location>
        <begin position="678"/>
        <end position="752"/>
    </location>
</feature>
<gene>
    <name evidence="11" type="ORF">C6P40_000350</name>
</gene>
<evidence type="ECO:0000313" key="12">
    <source>
        <dbReference type="Proteomes" id="UP000697127"/>
    </source>
</evidence>
<proteinExistence type="predicted"/>
<feature type="region of interest" description="Disordered" evidence="9">
    <location>
        <begin position="1"/>
        <end position="54"/>
    </location>
</feature>
<dbReference type="GO" id="GO:0006338">
    <property type="term" value="P:chromatin remodeling"/>
    <property type="evidence" value="ECO:0007669"/>
    <property type="project" value="InterPro"/>
</dbReference>
<evidence type="ECO:0000256" key="4">
    <source>
        <dbReference type="ARBA" id="ARBA00023015"/>
    </source>
</evidence>
<feature type="domain" description="Bromo" evidence="10">
    <location>
        <begin position="87"/>
        <end position="167"/>
    </location>
</feature>
<accession>A0A9P6WKQ2</accession>
<evidence type="ECO:0000256" key="8">
    <source>
        <dbReference type="PROSITE-ProRule" id="PRU00035"/>
    </source>
</evidence>
<dbReference type="SMART" id="SM00297">
    <property type="entry name" value="BROMO"/>
    <property type="match status" value="2"/>
</dbReference>
<reference evidence="11" key="1">
    <citation type="submission" date="2020-11" db="EMBL/GenBank/DDBJ databases">
        <title>Kefir isolates.</title>
        <authorList>
            <person name="Marcisauskas S."/>
            <person name="Kim Y."/>
            <person name="Blasche S."/>
        </authorList>
    </citation>
    <scope>NUCLEOTIDE SEQUENCE</scope>
    <source>
        <strain evidence="11">Olga-1</strain>
    </source>
</reference>
<feature type="compositionally biased region" description="Acidic residues" evidence="9">
    <location>
        <begin position="456"/>
        <end position="466"/>
    </location>
</feature>
<feature type="compositionally biased region" description="Basic and acidic residues" evidence="9">
    <location>
        <begin position="678"/>
        <end position="710"/>
    </location>
</feature>
<evidence type="ECO:0000256" key="7">
    <source>
        <dbReference type="ARBA" id="ARBA00023242"/>
    </source>
</evidence>
<dbReference type="InterPro" id="IPR037382">
    <property type="entry name" value="Rsc/polybromo"/>
</dbReference>
<dbReference type="PANTHER" id="PTHR16062:SF19">
    <property type="entry name" value="PROTEIN POLYBROMO-1"/>
    <property type="match status" value="1"/>
</dbReference>
<name>A0A9P6WKQ2_9ASCO</name>
<dbReference type="Pfam" id="PF00439">
    <property type="entry name" value="Bromodomain"/>
    <property type="match status" value="2"/>
</dbReference>
<evidence type="ECO:0000259" key="10">
    <source>
        <dbReference type="PROSITE" id="PS50014"/>
    </source>
</evidence>
<feature type="region of interest" description="Disordered" evidence="9">
    <location>
        <begin position="195"/>
        <end position="220"/>
    </location>
</feature>
<dbReference type="Proteomes" id="UP000697127">
    <property type="component" value="Unassembled WGS sequence"/>
</dbReference>
<dbReference type="PROSITE" id="PS50014">
    <property type="entry name" value="BROMODOMAIN_2"/>
    <property type="match status" value="2"/>
</dbReference>
<feature type="compositionally biased region" description="Basic and acidic residues" evidence="9">
    <location>
        <begin position="734"/>
        <end position="747"/>
    </location>
</feature>
<keyword evidence="3" id="KW-0156">Chromatin regulator</keyword>
<feature type="region of interest" description="Disordered" evidence="9">
    <location>
        <begin position="384"/>
        <end position="469"/>
    </location>
</feature>
<dbReference type="AlphaFoldDB" id="A0A9P6WKQ2"/>
<feature type="compositionally biased region" description="Low complexity" evidence="9">
    <location>
        <begin position="209"/>
        <end position="220"/>
    </location>
</feature>
<organism evidence="11 12">
    <name type="scientific">Pichia californica</name>
    <dbReference type="NCBI Taxonomy" id="460514"/>
    <lineage>
        <taxon>Eukaryota</taxon>
        <taxon>Fungi</taxon>
        <taxon>Dikarya</taxon>
        <taxon>Ascomycota</taxon>
        <taxon>Saccharomycotina</taxon>
        <taxon>Pichiomycetes</taxon>
        <taxon>Pichiales</taxon>
        <taxon>Pichiaceae</taxon>
        <taxon>Pichia</taxon>
    </lineage>
</organism>
<feature type="compositionally biased region" description="Acidic residues" evidence="9">
    <location>
        <begin position="415"/>
        <end position="432"/>
    </location>
</feature>
<evidence type="ECO:0000256" key="3">
    <source>
        <dbReference type="ARBA" id="ARBA00022853"/>
    </source>
</evidence>
<feature type="compositionally biased region" description="Basic residues" evidence="9">
    <location>
        <begin position="199"/>
        <end position="208"/>
    </location>
</feature>
<evidence type="ECO:0000256" key="1">
    <source>
        <dbReference type="ARBA" id="ARBA00004123"/>
    </source>
</evidence>
<comment type="caution">
    <text evidence="11">The sequence shown here is derived from an EMBL/GenBank/DDBJ whole genome shotgun (WGS) entry which is preliminary data.</text>
</comment>
<evidence type="ECO:0000256" key="2">
    <source>
        <dbReference type="ARBA" id="ARBA00022737"/>
    </source>
</evidence>
<evidence type="ECO:0000256" key="9">
    <source>
        <dbReference type="SAM" id="MobiDB-lite"/>
    </source>
</evidence>
<dbReference type="EMBL" id="PUHW01000113">
    <property type="protein sequence ID" value="KAG0688911.1"/>
    <property type="molecule type" value="Genomic_DNA"/>
</dbReference>
<dbReference type="SUPFAM" id="SSF47370">
    <property type="entry name" value="Bromodomain"/>
    <property type="match status" value="2"/>
</dbReference>
<evidence type="ECO:0000256" key="6">
    <source>
        <dbReference type="ARBA" id="ARBA00023163"/>
    </source>
</evidence>
<dbReference type="GO" id="GO:0016586">
    <property type="term" value="C:RSC-type complex"/>
    <property type="evidence" value="ECO:0007669"/>
    <property type="project" value="InterPro"/>
</dbReference>
<dbReference type="GO" id="GO:0003682">
    <property type="term" value="F:chromatin binding"/>
    <property type="evidence" value="ECO:0007669"/>
    <property type="project" value="TreeGrafter"/>
</dbReference>
<feature type="domain" description="Bromo" evidence="10">
    <location>
        <begin position="284"/>
        <end position="360"/>
    </location>
</feature>
<dbReference type="GO" id="GO:0006368">
    <property type="term" value="P:transcription elongation by RNA polymerase II"/>
    <property type="evidence" value="ECO:0007669"/>
    <property type="project" value="TreeGrafter"/>
</dbReference>
<keyword evidence="7" id="KW-0539">Nucleus</keyword>
<dbReference type="InterPro" id="IPR001487">
    <property type="entry name" value="Bromodomain"/>
</dbReference>
<dbReference type="InterPro" id="IPR036427">
    <property type="entry name" value="Bromodomain-like_sf"/>
</dbReference>